<reference evidence="3" key="1">
    <citation type="journal article" date="2019" name="Int. J. Syst. Evol. Microbiol.">
        <title>The Global Catalogue of Microorganisms (GCM) 10K type strain sequencing project: providing services to taxonomists for standard genome sequencing and annotation.</title>
        <authorList>
            <consortium name="The Broad Institute Genomics Platform"/>
            <consortium name="The Broad Institute Genome Sequencing Center for Infectious Disease"/>
            <person name="Wu L."/>
            <person name="Ma J."/>
        </authorList>
    </citation>
    <scope>NUCLEOTIDE SEQUENCE [LARGE SCALE GENOMIC DNA]</scope>
    <source>
        <strain evidence="3">TISTR 1535</strain>
    </source>
</reference>
<dbReference type="Pfam" id="PF01636">
    <property type="entry name" value="APH"/>
    <property type="match status" value="1"/>
</dbReference>
<feature type="domain" description="Aminoglycoside phosphotransferase" evidence="1">
    <location>
        <begin position="22"/>
        <end position="240"/>
    </location>
</feature>
<name>A0ABW5V4N9_9BACI</name>
<evidence type="ECO:0000313" key="3">
    <source>
        <dbReference type="Proteomes" id="UP001597502"/>
    </source>
</evidence>
<dbReference type="InterPro" id="IPR002575">
    <property type="entry name" value="Aminoglycoside_PTrfase"/>
</dbReference>
<keyword evidence="3" id="KW-1185">Reference proteome</keyword>
<gene>
    <name evidence="2" type="ORF">ACFSUO_00995</name>
</gene>
<dbReference type="RefSeq" id="WP_382390162.1">
    <property type="nucleotide sequence ID" value="NZ_JBHUNA010000001.1"/>
</dbReference>
<evidence type="ECO:0000259" key="1">
    <source>
        <dbReference type="Pfam" id="PF01636"/>
    </source>
</evidence>
<dbReference type="SUPFAM" id="SSF56112">
    <property type="entry name" value="Protein kinase-like (PK-like)"/>
    <property type="match status" value="1"/>
</dbReference>
<dbReference type="InterPro" id="IPR011009">
    <property type="entry name" value="Kinase-like_dom_sf"/>
</dbReference>
<dbReference type="EMBL" id="JBHUNA010000001">
    <property type="protein sequence ID" value="MFD2759565.1"/>
    <property type="molecule type" value="Genomic_DNA"/>
</dbReference>
<accession>A0ABW5V4N9</accession>
<dbReference type="Proteomes" id="UP001597502">
    <property type="component" value="Unassembled WGS sequence"/>
</dbReference>
<dbReference type="Gene3D" id="3.90.1200.10">
    <property type="match status" value="1"/>
</dbReference>
<protein>
    <submittedName>
        <fullName evidence="2">Phosphotransferase</fullName>
    </submittedName>
</protein>
<dbReference type="Gene3D" id="3.30.200.20">
    <property type="entry name" value="Phosphorylase Kinase, domain 1"/>
    <property type="match status" value="1"/>
</dbReference>
<dbReference type="InterPro" id="IPR047175">
    <property type="entry name" value="CotS-like"/>
</dbReference>
<proteinExistence type="predicted"/>
<evidence type="ECO:0000313" key="2">
    <source>
        <dbReference type="EMBL" id="MFD2759565.1"/>
    </source>
</evidence>
<sequence>MKMIEKAVRKYGFFPYYTEQISSHLFRVSDGRHDYALKKSRLTEETVHLWEHVYHQAHALQLKNILPVYLTVDSKLYAWVDGIYYYMTPWKKSNSPNNQEEVRDVFRTIGEVHAKTKQTQSIDAHSVHNRFSDYRSQCRNFQDTLLDFVKQFEQNRFMSPFELQVCTHYHVLVNVITELDAQVAHFIDAWEENSAWSYCLCHGNLNVEHILSHHQPHIINWEKASYDNPIIDLTAFLKNQVRYYDQSPEDMAELFPSYSHRNPLDEKEWHLLLIHLLDPGHYIQLIEGYISAQSGHSMIAQQKMLQHAFRQLQLGLDWSLRLKSDIAPDSETHAES</sequence>
<dbReference type="PANTHER" id="PTHR39179">
    <property type="entry name" value="SPORE COAT PROTEIN I"/>
    <property type="match status" value="1"/>
</dbReference>
<comment type="caution">
    <text evidence="2">The sequence shown here is derived from an EMBL/GenBank/DDBJ whole genome shotgun (WGS) entry which is preliminary data.</text>
</comment>
<organism evidence="2 3">
    <name type="scientific">Lentibacillus juripiscarius</name>
    <dbReference type="NCBI Taxonomy" id="257446"/>
    <lineage>
        <taxon>Bacteria</taxon>
        <taxon>Bacillati</taxon>
        <taxon>Bacillota</taxon>
        <taxon>Bacilli</taxon>
        <taxon>Bacillales</taxon>
        <taxon>Bacillaceae</taxon>
        <taxon>Lentibacillus</taxon>
    </lineage>
</organism>
<dbReference type="PANTHER" id="PTHR39179:SF3">
    <property type="entry name" value="COTS-RELATED PROTEIN"/>
    <property type="match status" value="1"/>
</dbReference>